<dbReference type="EMBL" id="LCRR01000009">
    <property type="protein sequence ID" value="KKW37405.1"/>
    <property type="molecule type" value="Genomic_DNA"/>
</dbReference>
<accession>A0A0G1Y2K8</accession>
<dbReference type="Proteomes" id="UP000033852">
    <property type="component" value="Unassembled WGS sequence"/>
</dbReference>
<dbReference type="AlphaFoldDB" id="A0A0G1Y2K8"/>
<sequence length="71" mass="7962">METITQTYSMICTCGDTMTTDAESRDEAVSKFRNMMDKGAIGAHFEEKHSGEPIPSKREVDDMIEKTTEVV</sequence>
<comment type="caution">
    <text evidence="1">The sequence shown here is derived from an EMBL/GenBank/DDBJ whole genome shotgun (WGS) entry which is preliminary data.</text>
</comment>
<gene>
    <name evidence="1" type="ORF">UY86_C0009G0039</name>
</gene>
<organism evidence="1 2">
    <name type="scientific">Candidatus Adlerbacteria bacterium GW2011_GWB1_54_7</name>
    <dbReference type="NCBI Taxonomy" id="1618607"/>
    <lineage>
        <taxon>Bacteria</taxon>
        <taxon>Candidatus Adleribacteriota</taxon>
    </lineage>
</organism>
<evidence type="ECO:0000313" key="2">
    <source>
        <dbReference type="Proteomes" id="UP000033852"/>
    </source>
</evidence>
<evidence type="ECO:0000313" key="1">
    <source>
        <dbReference type="EMBL" id="KKW37405.1"/>
    </source>
</evidence>
<protein>
    <submittedName>
        <fullName evidence="1">Uncharacterized protein</fullName>
    </submittedName>
</protein>
<proteinExistence type="predicted"/>
<name>A0A0G1Y2K8_9BACT</name>
<dbReference type="STRING" id="1618607.UY86_C0009G0039"/>
<reference evidence="1 2" key="1">
    <citation type="journal article" date="2015" name="Nature">
        <title>rRNA introns, odd ribosomes, and small enigmatic genomes across a large radiation of phyla.</title>
        <authorList>
            <person name="Brown C.T."/>
            <person name="Hug L.A."/>
            <person name="Thomas B.C."/>
            <person name="Sharon I."/>
            <person name="Castelle C.J."/>
            <person name="Singh A."/>
            <person name="Wilkins M.J."/>
            <person name="Williams K.H."/>
            <person name="Banfield J.F."/>
        </authorList>
    </citation>
    <scope>NUCLEOTIDE SEQUENCE [LARGE SCALE GENOMIC DNA]</scope>
</reference>